<evidence type="ECO:0000313" key="2">
    <source>
        <dbReference type="Proteomes" id="UP000799436"/>
    </source>
</evidence>
<evidence type="ECO:0000313" key="1">
    <source>
        <dbReference type="EMBL" id="KAF2772926.1"/>
    </source>
</evidence>
<proteinExistence type="predicted"/>
<dbReference type="Proteomes" id="UP000799436">
    <property type="component" value="Unassembled WGS sequence"/>
</dbReference>
<dbReference type="InterPro" id="IPR045702">
    <property type="entry name" value="DUF6060"/>
</dbReference>
<dbReference type="EMBL" id="ML995812">
    <property type="protein sequence ID" value="KAF2772926.1"/>
    <property type="molecule type" value="Genomic_DNA"/>
</dbReference>
<organism evidence="1 2">
    <name type="scientific">Teratosphaeria nubilosa</name>
    <dbReference type="NCBI Taxonomy" id="161662"/>
    <lineage>
        <taxon>Eukaryota</taxon>
        <taxon>Fungi</taxon>
        <taxon>Dikarya</taxon>
        <taxon>Ascomycota</taxon>
        <taxon>Pezizomycotina</taxon>
        <taxon>Dothideomycetes</taxon>
        <taxon>Dothideomycetidae</taxon>
        <taxon>Mycosphaerellales</taxon>
        <taxon>Teratosphaeriaceae</taxon>
        <taxon>Teratosphaeria</taxon>
    </lineage>
</organism>
<keyword evidence="2" id="KW-1185">Reference proteome</keyword>
<gene>
    <name evidence="1" type="ORF">EJ03DRAFT_149623</name>
</gene>
<accession>A0A6G1LJ90</accession>
<name>A0A6G1LJ90_9PEZI</name>
<dbReference type="Pfam" id="PF19535">
    <property type="entry name" value="DUF6060"/>
    <property type="match status" value="1"/>
</dbReference>
<protein>
    <submittedName>
        <fullName evidence="1">Uncharacterized protein</fullName>
    </submittedName>
</protein>
<reference evidence="1" key="1">
    <citation type="journal article" date="2020" name="Stud. Mycol.">
        <title>101 Dothideomycetes genomes: a test case for predicting lifestyles and emergence of pathogens.</title>
        <authorList>
            <person name="Haridas S."/>
            <person name="Albert R."/>
            <person name="Binder M."/>
            <person name="Bloem J."/>
            <person name="Labutti K."/>
            <person name="Salamov A."/>
            <person name="Andreopoulos B."/>
            <person name="Baker S."/>
            <person name="Barry K."/>
            <person name="Bills G."/>
            <person name="Bluhm B."/>
            <person name="Cannon C."/>
            <person name="Castanera R."/>
            <person name="Culley D."/>
            <person name="Daum C."/>
            <person name="Ezra D."/>
            <person name="Gonzalez J."/>
            <person name="Henrissat B."/>
            <person name="Kuo A."/>
            <person name="Liang C."/>
            <person name="Lipzen A."/>
            <person name="Lutzoni F."/>
            <person name="Magnuson J."/>
            <person name="Mondo S."/>
            <person name="Nolan M."/>
            <person name="Ohm R."/>
            <person name="Pangilinan J."/>
            <person name="Park H.-J."/>
            <person name="Ramirez L."/>
            <person name="Alfaro M."/>
            <person name="Sun H."/>
            <person name="Tritt A."/>
            <person name="Yoshinaga Y."/>
            <person name="Zwiers L.-H."/>
            <person name="Turgeon B."/>
            <person name="Goodwin S."/>
            <person name="Spatafora J."/>
            <person name="Crous P."/>
            <person name="Grigoriev I."/>
        </authorList>
    </citation>
    <scope>NUCLEOTIDE SEQUENCE</scope>
    <source>
        <strain evidence="1">CBS 116005</strain>
    </source>
</reference>
<sequence>MAFLFITPTTASVVPESDLTTRQSGCTFKLLNNYTSSTNAQIVSAHYDCPGVPFCDPGTNVTNAAFNRTINSTSATEPQYDVFFDILANSTGRVFPAITRMNGVFDIMYGGGRDVYFAFSGDIWCANGAVTGCAGMLGSTDATSPVTACGPLWVSEPTDGNYSMAVPAGKVWPVITG</sequence>
<dbReference type="OrthoDB" id="5213182at2759"/>
<dbReference type="AlphaFoldDB" id="A0A6G1LJ90"/>